<feature type="region of interest" description="Disordered" evidence="5">
    <location>
        <begin position="491"/>
        <end position="511"/>
    </location>
</feature>
<accession>A0A7M5VEU3</accession>
<evidence type="ECO:0000259" key="7">
    <source>
        <dbReference type="PROSITE" id="PS50850"/>
    </source>
</evidence>
<evidence type="ECO:0000256" key="1">
    <source>
        <dbReference type="ARBA" id="ARBA00004141"/>
    </source>
</evidence>
<dbReference type="GO" id="GO:0022857">
    <property type="term" value="F:transmembrane transporter activity"/>
    <property type="evidence" value="ECO:0007669"/>
    <property type="project" value="InterPro"/>
</dbReference>
<keyword evidence="9" id="KW-1185">Reference proteome</keyword>
<proteinExistence type="predicted"/>
<dbReference type="Pfam" id="PF00083">
    <property type="entry name" value="Sugar_tr"/>
    <property type="match status" value="1"/>
</dbReference>
<evidence type="ECO:0000313" key="9">
    <source>
        <dbReference type="Proteomes" id="UP000594262"/>
    </source>
</evidence>
<feature type="transmembrane region" description="Helical" evidence="6">
    <location>
        <begin position="305"/>
        <end position="322"/>
    </location>
</feature>
<dbReference type="PROSITE" id="PS50850">
    <property type="entry name" value="MFS"/>
    <property type="match status" value="1"/>
</dbReference>
<evidence type="ECO:0000256" key="6">
    <source>
        <dbReference type="SAM" id="Phobius"/>
    </source>
</evidence>
<organism evidence="8 9">
    <name type="scientific">Clytia hemisphaerica</name>
    <dbReference type="NCBI Taxonomy" id="252671"/>
    <lineage>
        <taxon>Eukaryota</taxon>
        <taxon>Metazoa</taxon>
        <taxon>Cnidaria</taxon>
        <taxon>Hydrozoa</taxon>
        <taxon>Hydroidolina</taxon>
        <taxon>Leptothecata</taxon>
        <taxon>Obeliida</taxon>
        <taxon>Clytiidae</taxon>
        <taxon>Clytia</taxon>
    </lineage>
</organism>
<dbReference type="GO" id="GO:0016020">
    <property type="term" value="C:membrane"/>
    <property type="evidence" value="ECO:0007669"/>
    <property type="project" value="UniProtKB-SubCell"/>
</dbReference>
<keyword evidence="4 6" id="KW-0472">Membrane</keyword>
<dbReference type="Gene3D" id="1.20.1250.20">
    <property type="entry name" value="MFS general substrate transporter like domains"/>
    <property type="match status" value="1"/>
</dbReference>
<evidence type="ECO:0000313" key="8">
    <source>
        <dbReference type="EnsemblMetazoa" id="CLYHEMP009083.1"/>
    </source>
</evidence>
<dbReference type="EnsemblMetazoa" id="CLYHEMT009083.1">
    <property type="protein sequence ID" value="CLYHEMP009083.1"/>
    <property type="gene ID" value="CLYHEMG009083"/>
</dbReference>
<keyword evidence="2 6" id="KW-0812">Transmembrane</keyword>
<dbReference type="PANTHER" id="PTHR24064">
    <property type="entry name" value="SOLUTE CARRIER FAMILY 22 MEMBER"/>
    <property type="match status" value="1"/>
</dbReference>
<protein>
    <recommendedName>
        <fullName evidence="7">Major facilitator superfamily (MFS) profile domain-containing protein</fullName>
    </recommendedName>
</protein>
<reference evidence="8" key="1">
    <citation type="submission" date="2021-01" db="UniProtKB">
        <authorList>
            <consortium name="EnsemblMetazoa"/>
        </authorList>
    </citation>
    <scope>IDENTIFICATION</scope>
</reference>
<evidence type="ECO:0000256" key="4">
    <source>
        <dbReference type="ARBA" id="ARBA00023136"/>
    </source>
</evidence>
<feature type="transmembrane region" description="Helical" evidence="6">
    <location>
        <begin position="365"/>
        <end position="384"/>
    </location>
</feature>
<feature type="transmembrane region" description="Helical" evidence="6">
    <location>
        <begin position="427"/>
        <end position="444"/>
    </location>
</feature>
<feature type="transmembrane region" description="Helical" evidence="6">
    <location>
        <begin position="334"/>
        <end position="353"/>
    </location>
</feature>
<dbReference type="Proteomes" id="UP000594262">
    <property type="component" value="Unplaced"/>
</dbReference>
<evidence type="ECO:0000256" key="5">
    <source>
        <dbReference type="SAM" id="MobiDB-lite"/>
    </source>
</evidence>
<feature type="transmembrane region" description="Helical" evidence="6">
    <location>
        <begin position="396"/>
        <end position="415"/>
    </location>
</feature>
<name>A0A7M5VEU3_9CNID</name>
<dbReference type="InterPro" id="IPR005828">
    <property type="entry name" value="MFS_sugar_transport-like"/>
</dbReference>
<sequence>MATGYQEVLTSSIGSFGVAQFWISAASITPKITTAISMIMIGFSSSEPKWYRENVVFNQTTNSTIVNQYAKSCTFGVNDTLNYNTPFETIVTEWRLICDESFIPTTIQTTQMVGVLFGSASFGQLGDLIGRKYCLQISQLLQIIALLIQGLSYNWYMFICSSFLLGLGAGGFLVVTNIYMLEFIGTKWRTLCATFPAWGMGVILFGALIKALPNWRHMCYLAAALNVPMVCISLFTPRSPRWLFTNGKAEQGKEALVKLAKQNKNETPDFVLLEKLIDEETRKEKQSGSYTYMSLFKFSSTRKKTLLLSYVWFCCGFSYYGLTLGIGTLSGDMAINYMFMGIGELLITLVVIGSAKLFGRKYGSIILFVLSFLTSFSITISYFTTSDETFQSVMNWLALLSRFFLAAAWGQVIVYTAEIYPTVIRSVGYGFVSVIARIGGIVAPQNKILFNQSQHLPFTINGVLILISSLVILMLPETMNSPMADYIGENEEGEACNEESNKRSNQVIPFN</sequence>
<dbReference type="InterPro" id="IPR036259">
    <property type="entry name" value="MFS_trans_sf"/>
</dbReference>
<dbReference type="SUPFAM" id="SSF103473">
    <property type="entry name" value="MFS general substrate transporter"/>
    <property type="match status" value="1"/>
</dbReference>
<keyword evidence="3 6" id="KW-1133">Transmembrane helix</keyword>
<feature type="transmembrane region" description="Helical" evidence="6">
    <location>
        <begin position="456"/>
        <end position="475"/>
    </location>
</feature>
<dbReference type="InterPro" id="IPR020846">
    <property type="entry name" value="MFS_dom"/>
</dbReference>
<comment type="subcellular location">
    <subcellularLocation>
        <location evidence="1">Membrane</location>
        <topology evidence="1">Multi-pass membrane protein</topology>
    </subcellularLocation>
</comment>
<evidence type="ECO:0000256" key="3">
    <source>
        <dbReference type="ARBA" id="ARBA00022989"/>
    </source>
</evidence>
<feature type="transmembrane region" description="Helical" evidence="6">
    <location>
        <begin position="155"/>
        <end position="179"/>
    </location>
</feature>
<evidence type="ECO:0000256" key="2">
    <source>
        <dbReference type="ARBA" id="ARBA00022692"/>
    </source>
</evidence>
<feature type="transmembrane region" description="Helical" evidence="6">
    <location>
        <begin position="215"/>
        <end position="235"/>
    </location>
</feature>
<dbReference type="OrthoDB" id="3936150at2759"/>
<feature type="transmembrane region" description="Helical" evidence="6">
    <location>
        <begin position="20"/>
        <end position="43"/>
    </location>
</feature>
<feature type="domain" description="Major facilitator superfamily (MFS) profile" evidence="7">
    <location>
        <begin position="64"/>
        <end position="480"/>
    </location>
</feature>
<dbReference type="InterPro" id="IPR005829">
    <property type="entry name" value="Sugar_transporter_CS"/>
</dbReference>
<feature type="transmembrane region" description="Helical" evidence="6">
    <location>
        <begin position="191"/>
        <end position="209"/>
    </location>
</feature>
<dbReference type="PROSITE" id="PS00217">
    <property type="entry name" value="SUGAR_TRANSPORT_2"/>
    <property type="match status" value="1"/>
</dbReference>
<dbReference type="AlphaFoldDB" id="A0A7M5VEU3"/>